<evidence type="ECO:0000313" key="3">
    <source>
        <dbReference type="Proteomes" id="UP000199682"/>
    </source>
</evidence>
<sequence>MTAVDIEQMKAMAEAEREHVDRLQVSVEAWQKYLTVLSEADASLQNAATHTSTGWTDSAGELFDAKTKECSAAITARRDAVVRSNVQNVLSTLMGVIEREYNAVMAAYDAYKAAEKILDVPGMEKALQDAAAALRRMGAEFHKAEHAVQQAVTPRGQSPAGSPAMSGAAPSSATASGASPSGASPSGGSPSGAAPAAAGSGAPAGAAPAPAGAGTGPAPSLAGAAAPAPAPPVAPVKPIVPSLQPVSPLPPIAPIASAAPRLGGVSPVGTGPSPVKAVPGQVAIPKAAGTVAQAAAVPPVGTPPQLPAAAGPRATGGQSPGMAAVPPMAHGMAGGASCTGAAPKPGDAEKPVRRTAKPPRAVPGVPPELRGRAGKLDGRQSFLFPAARPVTRDSDDKSVQLVDEDLWHVGDTKPHHL</sequence>
<gene>
    <name evidence="2" type="ORF">SAMN04488074_10442</name>
</gene>
<evidence type="ECO:0008006" key="4">
    <source>
        <dbReference type="Google" id="ProtNLM"/>
    </source>
</evidence>
<evidence type="ECO:0000256" key="1">
    <source>
        <dbReference type="SAM" id="MobiDB-lite"/>
    </source>
</evidence>
<dbReference type="Proteomes" id="UP000199682">
    <property type="component" value="Unassembled WGS sequence"/>
</dbReference>
<feature type="compositionally biased region" description="Low complexity" evidence="1">
    <location>
        <begin position="158"/>
        <end position="227"/>
    </location>
</feature>
<protein>
    <recommendedName>
        <fullName evidence="4">PPE family protein</fullName>
    </recommendedName>
</protein>
<feature type="region of interest" description="Disordered" evidence="1">
    <location>
        <begin position="342"/>
        <end position="377"/>
    </location>
</feature>
<evidence type="ECO:0000313" key="2">
    <source>
        <dbReference type="EMBL" id="SDK01884.1"/>
    </source>
</evidence>
<organism evidence="2 3">
    <name type="scientific">Lentzea albidocapillata subsp. violacea</name>
    <dbReference type="NCBI Taxonomy" id="128104"/>
    <lineage>
        <taxon>Bacteria</taxon>
        <taxon>Bacillati</taxon>
        <taxon>Actinomycetota</taxon>
        <taxon>Actinomycetes</taxon>
        <taxon>Pseudonocardiales</taxon>
        <taxon>Pseudonocardiaceae</taxon>
        <taxon>Lentzea</taxon>
    </lineage>
</organism>
<dbReference type="EMBL" id="FNET01000004">
    <property type="protein sequence ID" value="SDK01884.1"/>
    <property type="molecule type" value="Genomic_DNA"/>
</dbReference>
<name>A0A1G8YHK7_9PSEU</name>
<accession>A0A1G8YHK7</accession>
<proteinExistence type="predicted"/>
<feature type="region of interest" description="Disordered" evidence="1">
    <location>
        <begin position="145"/>
        <end position="231"/>
    </location>
</feature>
<dbReference type="AlphaFoldDB" id="A0A1G8YHK7"/>
<reference evidence="3" key="1">
    <citation type="submission" date="2016-10" db="EMBL/GenBank/DDBJ databases">
        <authorList>
            <person name="Varghese N."/>
            <person name="Submissions S."/>
        </authorList>
    </citation>
    <scope>NUCLEOTIDE SEQUENCE [LARGE SCALE GENOMIC DNA]</scope>
    <source>
        <strain evidence="3">DSM 44796</strain>
    </source>
</reference>